<organism evidence="3 4">
    <name type="scientific">Mollisia scopiformis</name>
    <name type="common">Conifer needle endophyte fungus</name>
    <name type="synonym">Phialocephala scopiformis</name>
    <dbReference type="NCBI Taxonomy" id="149040"/>
    <lineage>
        <taxon>Eukaryota</taxon>
        <taxon>Fungi</taxon>
        <taxon>Dikarya</taxon>
        <taxon>Ascomycota</taxon>
        <taxon>Pezizomycotina</taxon>
        <taxon>Leotiomycetes</taxon>
        <taxon>Helotiales</taxon>
        <taxon>Mollisiaceae</taxon>
        <taxon>Mollisia</taxon>
    </lineage>
</organism>
<dbReference type="RefSeq" id="XP_018077659.1">
    <property type="nucleotide sequence ID" value="XM_018222107.1"/>
</dbReference>
<evidence type="ECO:0000313" key="3">
    <source>
        <dbReference type="EMBL" id="KUJ23304.1"/>
    </source>
</evidence>
<keyword evidence="4" id="KW-1185">Reference proteome</keyword>
<gene>
    <name evidence="3" type="ORF">LY89DRAFT_777079</name>
</gene>
<evidence type="ECO:0000313" key="4">
    <source>
        <dbReference type="Proteomes" id="UP000070700"/>
    </source>
</evidence>
<sequence>MDPTSIAQLQNEIATLRATNSSLSRQIQILQNSPSCPRFLKFKELPFDIRHIIWHIALTLPHVHIIKGRLFSRSRVNIIMQTCREAREAVLRFRFPYFQVGVPGQEVHETKSYMNISQDVVWVPGATIFSWWSIDFYCSSCPRYPWSQIRHDAKIPESCQCQHNKLGCLALDYDKWKEVNQNLDSQAESVAAMWRVGDLARVYIVVNSDDAVDPILDPHVTFAEPRSPLHEFEFIQRDYPGVEDWVALSARNTQMMGAFKRRRMFRRSY</sequence>
<keyword evidence="1" id="KW-0175">Coiled coil</keyword>
<dbReference type="OrthoDB" id="3560930at2759"/>
<dbReference type="AlphaFoldDB" id="A0A194XTC8"/>
<dbReference type="InterPro" id="IPR045518">
    <property type="entry name" value="2EXR"/>
</dbReference>
<reference evidence="3 4" key="1">
    <citation type="submission" date="2015-10" db="EMBL/GenBank/DDBJ databases">
        <title>Full genome of DAOMC 229536 Phialocephala scopiformis, a fungal endophyte of spruce producing the potent anti-insectan compound rugulosin.</title>
        <authorList>
            <consortium name="DOE Joint Genome Institute"/>
            <person name="Walker A.K."/>
            <person name="Frasz S.L."/>
            <person name="Seifert K.A."/>
            <person name="Miller J.D."/>
            <person name="Mondo S.J."/>
            <person name="Labutti K."/>
            <person name="Lipzen A."/>
            <person name="Dockter R."/>
            <person name="Kennedy M."/>
            <person name="Grigoriev I.V."/>
            <person name="Spatafora J.W."/>
        </authorList>
    </citation>
    <scope>NUCLEOTIDE SEQUENCE [LARGE SCALE GENOMIC DNA]</scope>
    <source>
        <strain evidence="3 4">CBS 120377</strain>
    </source>
</reference>
<feature type="domain" description="2EXR" evidence="2">
    <location>
        <begin position="39"/>
        <end position="121"/>
    </location>
</feature>
<protein>
    <recommendedName>
        <fullName evidence="2">2EXR domain-containing protein</fullName>
    </recommendedName>
</protein>
<evidence type="ECO:0000259" key="2">
    <source>
        <dbReference type="Pfam" id="PF20150"/>
    </source>
</evidence>
<feature type="coiled-coil region" evidence="1">
    <location>
        <begin position="6"/>
        <end position="33"/>
    </location>
</feature>
<accession>A0A194XTC8</accession>
<dbReference type="InParanoid" id="A0A194XTC8"/>
<proteinExistence type="predicted"/>
<dbReference type="EMBL" id="KQ947405">
    <property type="protein sequence ID" value="KUJ23304.1"/>
    <property type="molecule type" value="Genomic_DNA"/>
</dbReference>
<dbReference type="Proteomes" id="UP000070700">
    <property type="component" value="Unassembled WGS sequence"/>
</dbReference>
<dbReference type="Pfam" id="PF20150">
    <property type="entry name" value="2EXR"/>
    <property type="match status" value="1"/>
</dbReference>
<name>A0A194XTC8_MOLSC</name>
<evidence type="ECO:0000256" key="1">
    <source>
        <dbReference type="SAM" id="Coils"/>
    </source>
</evidence>
<dbReference type="GeneID" id="28831833"/>
<dbReference type="KEGG" id="psco:LY89DRAFT_777079"/>